<dbReference type="InterPro" id="IPR024079">
    <property type="entry name" value="MetalloPept_cat_dom_sf"/>
</dbReference>
<gene>
    <name evidence="2" type="ORF">BCY89_19540</name>
</gene>
<evidence type="ECO:0000256" key="1">
    <source>
        <dbReference type="SAM" id="MobiDB-lite"/>
    </source>
</evidence>
<dbReference type="Proteomes" id="UP000286402">
    <property type="component" value="Unassembled WGS sequence"/>
</dbReference>
<dbReference type="SUPFAM" id="SSF55486">
    <property type="entry name" value="Metalloproteases ('zincins'), catalytic domain"/>
    <property type="match status" value="1"/>
</dbReference>
<comment type="caution">
    <text evidence="2">The sequence shown here is derived from an EMBL/GenBank/DDBJ whole genome shotgun (WGS) entry which is preliminary data.</text>
</comment>
<evidence type="ECO:0000313" key="3">
    <source>
        <dbReference type="Proteomes" id="UP000286402"/>
    </source>
</evidence>
<dbReference type="RefSeq" id="WP_120336553.1">
    <property type="nucleotide sequence ID" value="NZ_MCAQ01000030.1"/>
</dbReference>
<evidence type="ECO:0000313" key="2">
    <source>
        <dbReference type="EMBL" id="RKF30009.1"/>
    </source>
</evidence>
<dbReference type="AlphaFoldDB" id="A0A420FAQ4"/>
<dbReference type="InterPro" id="IPR024653">
    <property type="entry name" value="Peptidase_M10/M27/M57"/>
</dbReference>
<proteinExistence type="predicted"/>
<sequence>MKKLNQLTVAFRRMLTISFLIPILLTSCKKEQSPIADDASHSKNDEVYSTLLKKGISPTMIQDLGGYYLVENDLLVKKQGTDLIALKSFLDPADNSSEAVSSKTKASNPKKAQTRTPNLIFSSNSGVILYKVDADYTWNSAIQKAVTNWSQISNTTVNFFPVMDGTPTDNWIIFMNDGGILPNNVIAAAEFPSNGEVGFRVRINLDFNNNQQVSESGKIYNMVHEIGHCLGFRHTNWQQMNENQDGASLITGTPQQDGSSVMNGGTALNLWNGFSQYDILATQTIYPYSSLDKWITYPEQKLYYDISSNTVRYAHIALYNDDKVGVNWNPNLVNTGAINVYLYQNKKMVKMVGNNIPNLGTYSFDLPNNLYTAGGHNFYNLQIKIESVSNQNLSDMTSFFSVMVD</sequence>
<dbReference type="Pfam" id="PF12388">
    <property type="entry name" value="Peptidase_M57"/>
    <property type="match status" value="1"/>
</dbReference>
<dbReference type="PROSITE" id="PS51257">
    <property type="entry name" value="PROKAR_LIPOPROTEIN"/>
    <property type="match status" value="1"/>
</dbReference>
<keyword evidence="3" id="KW-1185">Reference proteome</keyword>
<feature type="region of interest" description="Disordered" evidence="1">
    <location>
        <begin position="94"/>
        <end position="115"/>
    </location>
</feature>
<dbReference type="EMBL" id="MCAQ01000030">
    <property type="protein sequence ID" value="RKF30009.1"/>
    <property type="molecule type" value="Genomic_DNA"/>
</dbReference>
<protein>
    <recommendedName>
        <fullName evidence="4">Dual-action HEIGH metallo-peptidase</fullName>
    </recommendedName>
</protein>
<dbReference type="GO" id="GO:0008237">
    <property type="term" value="F:metallopeptidase activity"/>
    <property type="evidence" value="ECO:0007669"/>
    <property type="project" value="InterPro"/>
</dbReference>
<accession>A0A420FAQ4</accession>
<reference evidence="2 3" key="1">
    <citation type="submission" date="2016-07" db="EMBL/GenBank/DDBJ databases">
        <title>Genome analysis of Sphingobacterium siyangense T12B17.</title>
        <authorList>
            <person name="Xu D."/>
            <person name="Su Y."/>
            <person name="Zheng S."/>
        </authorList>
    </citation>
    <scope>NUCLEOTIDE SEQUENCE [LARGE SCALE GENOMIC DNA]</scope>
    <source>
        <strain evidence="2 3">T12B17</strain>
    </source>
</reference>
<evidence type="ECO:0008006" key="4">
    <source>
        <dbReference type="Google" id="ProtNLM"/>
    </source>
</evidence>
<organism evidence="2 3">
    <name type="scientific">Sphingobacterium siyangense</name>
    <dbReference type="NCBI Taxonomy" id="459529"/>
    <lineage>
        <taxon>Bacteria</taxon>
        <taxon>Pseudomonadati</taxon>
        <taxon>Bacteroidota</taxon>
        <taxon>Sphingobacteriia</taxon>
        <taxon>Sphingobacteriales</taxon>
        <taxon>Sphingobacteriaceae</taxon>
        <taxon>Sphingobacterium</taxon>
    </lineage>
</organism>
<dbReference type="Gene3D" id="3.40.390.10">
    <property type="entry name" value="Collagenase (Catalytic Domain)"/>
    <property type="match status" value="1"/>
</dbReference>
<name>A0A420FAQ4_9SPHI</name>